<proteinExistence type="predicted"/>
<name>A0A448WGH9_9PLAT</name>
<evidence type="ECO:0000256" key="2">
    <source>
        <dbReference type="ARBA" id="ARBA00022989"/>
    </source>
</evidence>
<dbReference type="GO" id="GO:0005524">
    <property type="term" value="F:ATP binding"/>
    <property type="evidence" value="ECO:0007669"/>
    <property type="project" value="InterPro"/>
</dbReference>
<feature type="transmembrane region" description="Helical" evidence="4">
    <location>
        <begin position="65"/>
        <end position="84"/>
    </location>
</feature>
<dbReference type="Proteomes" id="UP000784294">
    <property type="component" value="Unassembled WGS sequence"/>
</dbReference>
<keyword evidence="2 4" id="KW-1133">Transmembrane helix</keyword>
<organism evidence="5 6">
    <name type="scientific">Protopolystoma xenopodis</name>
    <dbReference type="NCBI Taxonomy" id="117903"/>
    <lineage>
        <taxon>Eukaryota</taxon>
        <taxon>Metazoa</taxon>
        <taxon>Spiralia</taxon>
        <taxon>Lophotrochozoa</taxon>
        <taxon>Platyhelminthes</taxon>
        <taxon>Monogenea</taxon>
        <taxon>Polyopisthocotylea</taxon>
        <taxon>Polystomatidea</taxon>
        <taxon>Polystomatidae</taxon>
        <taxon>Protopolystoma</taxon>
    </lineage>
</organism>
<dbReference type="Gene3D" id="1.20.1560.10">
    <property type="entry name" value="ABC transporter type 1, transmembrane domain"/>
    <property type="match status" value="1"/>
</dbReference>
<evidence type="ECO:0000256" key="1">
    <source>
        <dbReference type="ARBA" id="ARBA00022692"/>
    </source>
</evidence>
<evidence type="ECO:0000313" key="6">
    <source>
        <dbReference type="Proteomes" id="UP000784294"/>
    </source>
</evidence>
<dbReference type="InterPro" id="IPR036640">
    <property type="entry name" value="ABC1_TM_sf"/>
</dbReference>
<comment type="caution">
    <text evidence="5">The sequence shown here is derived from an EMBL/GenBank/DDBJ whole genome shotgun (WGS) entry which is preliminary data.</text>
</comment>
<sequence>MRKESNCRSPLYSHFSSSISGLVVIRGLQDAVWFRWTAARRLSQLVRAELAGSAAAAWLNIRLQAIGLVTLAGVVIISVVGRHFSWIQDIGGLLNLMYFLSMKPLYVTFHLILRPLCAMFSATYDLFVSIFLLSLSPCWLPQPPCAGNVDLSMLYLSAILFFQDLSKSPSYPILSVSYLPGSGILLNHCHPICPTQGAIPYTLSQAFDSTYTLASANRPPKSESSSWMVRPT</sequence>
<dbReference type="SUPFAM" id="SSF90123">
    <property type="entry name" value="ABC transporter transmembrane region"/>
    <property type="match status" value="1"/>
</dbReference>
<accession>A0A448WGH9</accession>
<keyword evidence="6" id="KW-1185">Reference proteome</keyword>
<evidence type="ECO:0000256" key="3">
    <source>
        <dbReference type="ARBA" id="ARBA00023136"/>
    </source>
</evidence>
<keyword evidence="1 4" id="KW-0812">Transmembrane</keyword>
<feature type="transmembrane region" description="Helical" evidence="4">
    <location>
        <begin position="116"/>
        <end position="135"/>
    </location>
</feature>
<protein>
    <submittedName>
        <fullName evidence="5">Uncharacterized protein</fullName>
    </submittedName>
</protein>
<dbReference type="OrthoDB" id="6500128at2759"/>
<evidence type="ECO:0000313" key="5">
    <source>
        <dbReference type="EMBL" id="VEL11177.1"/>
    </source>
</evidence>
<dbReference type="GO" id="GO:0016020">
    <property type="term" value="C:membrane"/>
    <property type="evidence" value="ECO:0007669"/>
    <property type="project" value="InterPro"/>
</dbReference>
<evidence type="ECO:0000256" key="4">
    <source>
        <dbReference type="SAM" id="Phobius"/>
    </source>
</evidence>
<dbReference type="AlphaFoldDB" id="A0A448WGH9"/>
<dbReference type="EMBL" id="CAAALY010011074">
    <property type="protein sequence ID" value="VEL11177.1"/>
    <property type="molecule type" value="Genomic_DNA"/>
</dbReference>
<keyword evidence="3 4" id="KW-0472">Membrane</keyword>
<reference evidence="5" key="1">
    <citation type="submission" date="2018-11" db="EMBL/GenBank/DDBJ databases">
        <authorList>
            <consortium name="Pathogen Informatics"/>
        </authorList>
    </citation>
    <scope>NUCLEOTIDE SEQUENCE</scope>
</reference>
<gene>
    <name evidence="5" type="ORF">PXEA_LOCUS4617</name>
</gene>